<keyword evidence="4" id="KW-0479">Metal-binding</keyword>
<feature type="coiled-coil region" evidence="12">
    <location>
        <begin position="1"/>
        <end position="28"/>
    </location>
</feature>
<evidence type="ECO:0000256" key="3">
    <source>
        <dbReference type="ARBA" id="ARBA00022679"/>
    </source>
</evidence>
<dbReference type="GO" id="GO:0008299">
    <property type="term" value="P:isoprenoid biosynthetic process"/>
    <property type="evidence" value="ECO:0007669"/>
    <property type="project" value="InterPro"/>
</dbReference>
<dbReference type="Proteomes" id="UP000295658">
    <property type="component" value="Unassembled WGS sequence"/>
</dbReference>
<dbReference type="NCBIfam" id="TIGR02748">
    <property type="entry name" value="GerC3_HepT"/>
    <property type="match status" value="1"/>
</dbReference>
<dbReference type="GO" id="GO:0000010">
    <property type="term" value="F:heptaprenyl diphosphate synthase activity"/>
    <property type="evidence" value="ECO:0007669"/>
    <property type="project" value="UniProtKB-EC"/>
</dbReference>
<evidence type="ECO:0000256" key="7">
    <source>
        <dbReference type="ARBA" id="ARBA00055604"/>
    </source>
</evidence>
<name>A0A4R1QHX7_9BACL</name>
<proteinExistence type="inferred from homology"/>
<dbReference type="InterPro" id="IPR000092">
    <property type="entry name" value="Polyprenyl_synt"/>
</dbReference>
<evidence type="ECO:0000256" key="9">
    <source>
        <dbReference type="ARBA" id="ARBA00066444"/>
    </source>
</evidence>
<evidence type="ECO:0000256" key="2">
    <source>
        <dbReference type="ARBA" id="ARBA00006706"/>
    </source>
</evidence>
<comment type="function">
    <text evidence="7">Supplies heptaprenyl diphosphate, the precursor for the side chain of the isoprenoid quinone menaquinone-7 (MQ-7).</text>
</comment>
<evidence type="ECO:0000256" key="11">
    <source>
        <dbReference type="RuleBase" id="RU004466"/>
    </source>
</evidence>
<dbReference type="InterPro" id="IPR033749">
    <property type="entry name" value="Polyprenyl_synt_CS"/>
</dbReference>
<dbReference type="Pfam" id="PF00348">
    <property type="entry name" value="polyprenyl_synt"/>
    <property type="match status" value="1"/>
</dbReference>
<evidence type="ECO:0000256" key="12">
    <source>
        <dbReference type="SAM" id="Coils"/>
    </source>
</evidence>
<evidence type="ECO:0000256" key="8">
    <source>
        <dbReference type="ARBA" id="ARBA00065985"/>
    </source>
</evidence>
<dbReference type="EC" id="2.5.1.30" evidence="9"/>
<comment type="catalytic activity">
    <reaction evidence="6">
        <text>4 isopentenyl diphosphate + (2E,6E)-farnesyl diphosphate = all-trans-heptaprenyl diphosphate + 4 diphosphate</text>
        <dbReference type="Rhea" id="RHEA:27794"/>
        <dbReference type="ChEBI" id="CHEBI:33019"/>
        <dbReference type="ChEBI" id="CHEBI:58206"/>
        <dbReference type="ChEBI" id="CHEBI:128769"/>
        <dbReference type="ChEBI" id="CHEBI:175763"/>
        <dbReference type="EC" id="2.5.1.30"/>
    </reaction>
</comment>
<protein>
    <recommendedName>
        <fullName evidence="10">Heptaprenyl diphosphate synthase component 2</fullName>
        <ecNumber evidence="9">2.5.1.30</ecNumber>
    </recommendedName>
</protein>
<accession>A0A4R1QHX7</accession>
<keyword evidence="14" id="KW-1185">Reference proteome</keyword>
<dbReference type="PROSITE" id="PS00723">
    <property type="entry name" value="POLYPRENYL_SYNTHASE_1"/>
    <property type="match status" value="1"/>
</dbReference>
<dbReference type="AlphaFoldDB" id="A0A4R1QHX7"/>
<sequence length="321" mass="36578">MMKLKAMYSFLNADLNKIERELEASIQADDPLLNQASLHLLQAGGKRIRPVFVLLGGQFGTYDFECIKHVAVALEFIHMASLVHDDVIDNAKLRRGKETIQSKWGNRFAMYVGDYIFARSLELMANIKNPLAHQILADTIVEVCRGEIEQISDKYRFDQNLRRYLQRIKRKTALLIAASCQLGAVVAGAPESIHRKLYWFGYYVGMSFQITDDILDFIGTEKELGKPAGSDLSQGNVTLPVLYAMEEEALRQSIMQVNEATTASEMKELIERIKQTDAIEKSYELGERYLQKALSILQSLPRNRAWNALYNIAKYIGKRKY</sequence>
<dbReference type="GO" id="GO:0046872">
    <property type="term" value="F:metal ion binding"/>
    <property type="evidence" value="ECO:0007669"/>
    <property type="project" value="UniProtKB-KW"/>
</dbReference>
<evidence type="ECO:0000256" key="10">
    <source>
        <dbReference type="ARBA" id="ARBA00070472"/>
    </source>
</evidence>
<dbReference type="SUPFAM" id="SSF48576">
    <property type="entry name" value="Terpenoid synthases"/>
    <property type="match status" value="1"/>
</dbReference>
<evidence type="ECO:0000256" key="6">
    <source>
        <dbReference type="ARBA" id="ARBA00050780"/>
    </source>
</evidence>
<organism evidence="13 14">
    <name type="scientific">Thermolongibacillus altinsuensis</name>
    <dbReference type="NCBI Taxonomy" id="575256"/>
    <lineage>
        <taxon>Bacteria</taxon>
        <taxon>Bacillati</taxon>
        <taxon>Bacillota</taxon>
        <taxon>Bacilli</taxon>
        <taxon>Bacillales</taxon>
        <taxon>Anoxybacillaceae</taxon>
        <taxon>Thermolongibacillus</taxon>
    </lineage>
</organism>
<dbReference type="EMBL" id="SLUL01000001">
    <property type="protein sequence ID" value="TCL53168.1"/>
    <property type="molecule type" value="Genomic_DNA"/>
</dbReference>
<evidence type="ECO:0000313" key="13">
    <source>
        <dbReference type="EMBL" id="TCL53168.1"/>
    </source>
</evidence>
<comment type="cofactor">
    <cofactor evidence="1">
        <name>Mg(2+)</name>
        <dbReference type="ChEBI" id="CHEBI:18420"/>
    </cofactor>
</comment>
<dbReference type="FunFam" id="1.10.600.10:FF:000014">
    <property type="entry name" value="Heptaprenyl diphosphate synthase component II"/>
    <property type="match status" value="1"/>
</dbReference>
<gene>
    <name evidence="13" type="ORF">EDD69_101175</name>
</gene>
<reference evidence="13 14" key="1">
    <citation type="submission" date="2019-03" db="EMBL/GenBank/DDBJ databases">
        <title>Genomic Encyclopedia of Type Strains, Phase IV (KMG-IV): sequencing the most valuable type-strain genomes for metagenomic binning, comparative biology and taxonomic classification.</title>
        <authorList>
            <person name="Goeker M."/>
        </authorList>
    </citation>
    <scope>NUCLEOTIDE SEQUENCE [LARGE SCALE GENOMIC DNA]</scope>
    <source>
        <strain evidence="13 14">DSM 24979</strain>
    </source>
</reference>
<evidence type="ECO:0000256" key="1">
    <source>
        <dbReference type="ARBA" id="ARBA00001946"/>
    </source>
</evidence>
<dbReference type="Gene3D" id="1.10.600.10">
    <property type="entry name" value="Farnesyl Diphosphate Synthase"/>
    <property type="match status" value="1"/>
</dbReference>
<dbReference type="PROSITE" id="PS00444">
    <property type="entry name" value="POLYPRENYL_SYNTHASE_2"/>
    <property type="match status" value="1"/>
</dbReference>
<dbReference type="InterPro" id="IPR014119">
    <property type="entry name" value="GerC3_HepT"/>
</dbReference>
<dbReference type="SFLD" id="SFLDS00005">
    <property type="entry name" value="Isoprenoid_Synthase_Type_I"/>
    <property type="match status" value="1"/>
</dbReference>
<dbReference type="CDD" id="cd00685">
    <property type="entry name" value="Trans_IPPS_HT"/>
    <property type="match status" value="1"/>
</dbReference>
<evidence type="ECO:0000313" key="14">
    <source>
        <dbReference type="Proteomes" id="UP000295658"/>
    </source>
</evidence>
<dbReference type="PANTHER" id="PTHR12001:SF69">
    <property type="entry name" value="ALL TRANS-POLYPRENYL-DIPHOSPHATE SYNTHASE PDSS1"/>
    <property type="match status" value="1"/>
</dbReference>
<evidence type="ECO:0000256" key="4">
    <source>
        <dbReference type="ARBA" id="ARBA00022723"/>
    </source>
</evidence>
<comment type="similarity">
    <text evidence="2 11">Belongs to the FPP/GGPP synthase family.</text>
</comment>
<comment type="caution">
    <text evidence="13">The sequence shown here is derived from an EMBL/GenBank/DDBJ whole genome shotgun (WGS) entry which is preliminary data.</text>
</comment>
<dbReference type="InterPro" id="IPR008949">
    <property type="entry name" value="Isoprenoid_synthase_dom_sf"/>
</dbReference>
<evidence type="ECO:0000256" key="5">
    <source>
        <dbReference type="ARBA" id="ARBA00022842"/>
    </source>
</evidence>
<dbReference type="PANTHER" id="PTHR12001">
    <property type="entry name" value="GERANYLGERANYL PYROPHOSPHATE SYNTHASE"/>
    <property type="match status" value="1"/>
</dbReference>
<keyword evidence="12" id="KW-0175">Coiled coil</keyword>
<keyword evidence="3 11" id="KW-0808">Transferase</keyword>
<comment type="subunit">
    <text evidence="8">Heterodimer of component I and II.</text>
</comment>
<keyword evidence="5" id="KW-0460">Magnesium</keyword>